<evidence type="ECO:0000256" key="2">
    <source>
        <dbReference type="ARBA" id="ARBA00010992"/>
    </source>
</evidence>
<accession>A0A9N8K5Y2</accession>
<dbReference type="PANTHER" id="PTHR48022">
    <property type="entry name" value="PLASTIDIC GLUCOSE TRANSPORTER 4"/>
    <property type="match status" value="1"/>
</dbReference>
<feature type="transmembrane region" description="Helical" evidence="6">
    <location>
        <begin position="283"/>
        <end position="304"/>
    </location>
</feature>
<keyword evidence="4 6" id="KW-1133">Transmembrane helix</keyword>
<feature type="transmembrane region" description="Helical" evidence="6">
    <location>
        <begin position="310"/>
        <end position="331"/>
    </location>
</feature>
<evidence type="ECO:0000259" key="7">
    <source>
        <dbReference type="PROSITE" id="PS50850"/>
    </source>
</evidence>
<keyword evidence="9" id="KW-1185">Reference proteome</keyword>
<dbReference type="Proteomes" id="UP000716446">
    <property type="component" value="Unassembled WGS sequence"/>
</dbReference>
<proteinExistence type="inferred from homology"/>
<dbReference type="EMBL" id="CAIJEN010000017">
    <property type="protein sequence ID" value="CAD0097212.1"/>
    <property type="molecule type" value="Genomic_DNA"/>
</dbReference>
<feature type="transmembrane region" description="Helical" evidence="6">
    <location>
        <begin position="102"/>
        <end position="120"/>
    </location>
</feature>
<dbReference type="InterPro" id="IPR005828">
    <property type="entry name" value="MFS_sugar_transport-like"/>
</dbReference>
<protein>
    <recommendedName>
        <fullName evidence="7">Major facilitator superfamily (MFS) profile domain-containing protein</fullName>
    </recommendedName>
</protein>
<feature type="transmembrane region" description="Helical" evidence="6">
    <location>
        <begin position="161"/>
        <end position="178"/>
    </location>
</feature>
<comment type="similarity">
    <text evidence="2">Belongs to the major facilitator superfamily. Sugar transporter (TC 2.A.1.1) family.</text>
</comment>
<dbReference type="Gene3D" id="1.20.1250.20">
    <property type="entry name" value="MFS general substrate transporter like domains"/>
    <property type="match status" value="2"/>
</dbReference>
<dbReference type="GO" id="GO:0005351">
    <property type="term" value="F:carbohydrate:proton symporter activity"/>
    <property type="evidence" value="ECO:0007669"/>
    <property type="project" value="TreeGrafter"/>
</dbReference>
<evidence type="ECO:0000256" key="1">
    <source>
        <dbReference type="ARBA" id="ARBA00004141"/>
    </source>
</evidence>
<dbReference type="InterPro" id="IPR020846">
    <property type="entry name" value="MFS_dom"/>
</dbReference>
<evidence type="ECO:0000256" key="4">
    <source>
        <dbReference type="ARBA" id="ARBA00022989"/>
    </source>
</evidence>
<dbReference type="InterPro" id="IPR050360">
    <property type="entry name" value="MFS_Sugar_Transporters"/>
</dbReference>
<feature type="domain" description="Major facilitator superfamily (MFS) profile" evidence="7">
    <location>
        <begin position="34"/>
        <end position="377"/>
    </location>
</feature>
<evidence type="ECO:0000256" key="3">
    <source>
        <dbReference type="ARBA" id="ARBA00022692"/>
    </source>
</evidence>
<dbReference type="AlphaFoldDB" id="A0A9N8K5Y2"/>
<feature type="transmembrane region" description="Helical" evidence="6">
    <location>
        <begin position="190"/>
        <end position="213"/>
    </location>
</feature>
<keyword evidence="3 6" id="KW-0812">Transmembrane</keyword>
<evidence type="ECO:0000256" key="5">
    <source>
        <dbReference type="ARBA" id="ARBA00023136"/>
    </source>
</evidence>
<dbReference type="Pfam" id="PF00083">
    <property type="entry name" value="Sugar_tr"/>
    <property type="match status" value="2"/>
</dbReference>
<evidence type="ECO:0000256" key="6">
    <source>
        <dbReference type="SAM" id="Phobius"/>
    </source>
</evidence>
<sequence length="377" mass="41757">MKDADIVGQSLAEVLPQTNKYWFQQKHLLQLNLLLLVPLLSSSVAGYDGSLMNGLQSLPQWRDYFGNPVGTKLGLVNAAQSIGSVVILPVVGWASDRWGRRLVLLAGIIGVVLATIIQATSTTLAQLVVSRLIVGAAGMLVVQPAPMLIAELAYPTHRGKYTSAFWTMYYLGAILASWTCFGCESIQSSWAWRIPTIMQAAYPLIQAAFWIWVPESPRWLVAQDRVPEAMAILAKYHAGGDVNSPLVIREMSEIVDAIRMEKEIETPGWGALIFPYSLRSKGLTCELLSIYVSLVIAAFTNPIGLENLGWKFYIVFCCFLVVILAVTYFTFPETKGHSLEEIVQIFDGPQVARNVEESEKEVKKGFEVEATEKIERV</sequence>
<comment type="caution">
    <text evidence="8">The sequence shown here is derived from an EMBL/GenBank/DDBJ whole genome shotgun (WGS) entry which is preliminary data.</text>
</comment>
<gene>
    <name evidence="8" type="ORF">AWRI4619_LOCUS9666</name>
</gene>
<reference evidence="8" key="1">
    <citation type="submission" date="2020-06" db="EMBL/GenBank/DDBJ databases">
        <authorList>
            <person name="Onetto C."/>
        </authorList>
    </citation>
    <scope>NUCLEOTIDE SEQUENCE</scope>
</reference>
<feature type="transmembrane region" description="Helical" evidence="6">
    <location>
        <begin position="75"/>
        <end position="95"/>
    </location>
</feature>
<dbReference type="PANTHER" id="PTHR48022:SF3">
    <property type="entry name" value="HEXOSE TRANSPORTER PROTEIN (AFU_ORTHOLOGUE AFUA_8G04480)-RELATED"/>
    <property type="match status" value="1"/>
</dbReference>
<comment type="subcellular location">
    <subcellularLocation>
        <location evidence="1">Membrane</location>
        <topology evidence="1">Multi-pass membrane protein</topology>
    </subcellularLocation>
</comment>
<dbReference type="GO" id="GO:0016020">
    <property type="term" value="C:membrane"/>
    <property type="evidence" value="ECO:0007669"/>
    <property type="project" value="UniProtKB-SubCell"/>
</dbReference>
<evidence type="ECO:0000313" key="9">
    <source>
        <dbReference type="Proteomes" id="UP000716446"/>
    </source>
</evidence>
<dbReference type="PROSITE" id="PS50850">
    <property type="entry name" value="MFS"/>
    <property type="match status" value="1"/>
</dbReference>
<dbReference type="SUPFAM" id="SSF103473">
    <property type="entry name" value="MFS general substrate transporter"/>
    <property type="match status" value="2"/>
</dbReference>
<dbReference type="InterPro" id="IPR005829">
    <property type="entry name" value="Sugar_transporter_CS"/>
</dbReference>
<organism evidence="8 9">
    <name type="scientific">Aureobasidium vineae</name>
    <dbReference type="NCBI Taxonomy" id="2773715"/>
    <lineage>
        <taxon>Eukaryota</taxon>
        <taxon>Fungi</taxon>
        <taxon>Dikarya</taxon>
        <taxon>Ascomycota</taxon>
        <taxon>Pezizomycotina</taxon>
        <taxon>Dothideomycetes</taxon>
        <taxon>Dothideomycetidae</taxon>
        <taxon>Dothideales</taxon>
        <taxon>Saccotheciaceae</taxon>
        <taxon>Aureobasidium</taxon>
    </lineage>
</organism>
<keyword evidence="5 6" id="KW-0472">Membrane</keyword>
<feature type="transmembrane region" description="Helical" evidence="6">
    <location>
        <begin position="28"/>
        <end position="47"/>
    </location>
</feature>
<name>A0A9N8K5Y2_9PEZI</name>
<dbReference type="PROSITE" id="PS00216">
    <property type="entry name" value="SUGAR_TRANSPORT_1"/>
    <property type="match status" value="1"/>
</dbReference>
<dbReference type="InterPro" id="IPR036259">
    <property type="entry name" value="MFS_trans_sf"/>
</dbReference>
<evidence type="ECO:0000313" key="8">
    <source>
        <dbReference type="EMBL" id="CAD0097212.1"/>
    </source>
</evidence>